<evidence type="ECO:0000313" key="2">
    <source>
        <dbReference type="WBParaSite" id="JU765_v2.g18954.t1"/>
    </source>
</evidence>
<accession>A0AC34QSU2</accession>
<protein>
    <submittedName>
        <fullName evidence="2">Uncharacterized protein</fullName>
    </submittedName>
</protein>
<proteinExistence type="predicted"/>
<organism evidence="1 2">
    <name type="scientific">Panagrolaimus sp. JU765</name>
    <dbReference type="NCBI Taxonomy" id="591449"/>
    <lineage>
        <taxon>Eukaryota</taxon>
        <taxon>Metazoa</taxon>
        <taxon>Ecdysozoa</taxon>
        <taxon>Nematoda</taxon>
        <taxon>Chromadorea</taxon>
        <taxon>Rhabditida</taxon>
        <taxon>Tylenchina</taxon>
        <taxon>Panagrolaimomorpha</taxon>
        <taxon>Panagrolaimoidea</taxon>
        <taxon>Panagrolaimidae</taxon>
        <taxon>Panagrolaimus</taxon>
    </lineage>
</organism>
<evidence type="ECO:0000313" key="1">
    <source>
        <dbReference type="Proteomes" id="UP000887576"/>
    </source>
</evidence>
<name>A0AC34QSU2_9BILA</name>
<reference evidence="2" key="1">
    <citation type="submission" date="2022-11" db="UniProtKB">
        <authorList>
            <consortium name="WormBaseParasite"/>
        </authorList>
    </citation>
    <scope>IDENTIFICATION</scope>
</reference>
<dbReference type="Proteomes" id="UP000887576">
    <property type="component" value="Unplaced"/>
</dbReference>
<sequence length="418" mass="45562">MNQDGATFPIIHNRSDNECVTNLSLTLDVEVWLGLRCSSTSSCVWDDRSAYDYDNFVDGVPNLSLGQCAYLSLGTGKQGKWQSADCGLDYRATICQTNALSTPGQCKEPFSLGEDGRCYYANKNASTFTNAEDVCRSFGANLVSIENSQQNLIVKTLLDAAGIVNAFIGLTFVGNTYVWTDPQAAFNYTNWESGFPVSSIGSCVLMDVGASIECEYYLVVSQGGHVSVKFAEVDLKPNDYLDLYDGNNTVIARLYDGEGTGQYFATAYSNSMKIVFASYAGSATNRGWLLNFASTNILTTSVFPPNVCPQTFYYDHGTISSPGYPNDYGNGLNCTYVLQAATGYVVKIVFEIFELNRFDTVALYNGPDESSPIITVLSGTYSPNTQTYQSTTPSMTVRFLTDQTLTATGFLATFRSAI</sequence>
<dbReference type="WBParaSite" id="JU765_v2.g18954.t1">
    <property type="protein sequence ID" value="JU765_v2.g18954.t1"/>
    <property type="gene ID" value="JU765_v2.g18954"/>
</dbReference>